<sequence>MPEDLTQQSDRILSDSRAVLRDNQTGGRHRLEGRSIGRGSQSLKTKNLLKRAGYFGAAVLAIFAAFSVAGMILNGIGFAGIMAAAFSIAIAAFIFANFPKVKTPKRADLSRTQDAGQLVARTELWLEHQRAALPPPAAKLVDDLGVQLDALGKQLAHVDPAHPAAQETRKLVGEYLPETVEGYQRIPAHLRGEERAGSTPDKQLVESLGKISKEIDHVTRQLAEGSLDDLAIRSRYLDYKYGDAEGLPSGNSPELQDAGVPLADEGSGIPLPDFNREKSKN</sequence>
<comment type="caution">
    <text evidence="3">The sequence shown here is derived from an EMBL/GenBank/DDBJ whole genome shotgun (WGS) entry which is preliminary data.</text>
</comment>
<dbReference type="STRING" id="874156.GCA_001021555_00117"/>
<accession>A0A0H0XSL5</accession>
<proteinExistence type="predicted"/>
<reference evidence="3 4" key="1">
    <citation type="submission" date="2015-04" db="EMBL/GenBank/DDBJ databases">
        <title>The draft genome sequence of Erythrobacter marinus HWDM-33.</title>
        <authorList>
            <person name="Zhuang L."/>
            <person name="Liu Y."/>
            <person name="Shao Z."/>
        </authorList>
    </citation>
    <scope>NUCLEOTIDE SEQUENCE [LARGE SCALE GENOMIC DNA]</scope>
    <source>
        <strain evidence="3 4">HWDM-33</strain>
    </source>
</reference>
<dbReference type="OrthoDB" id="7594143at2"/>
<evidence type="ECO:0000256" key="2">
    <source>
        <dbReference type="SAM" id="Phobius"/>
    </source>
</evidence>
<protein>
    <submittedName>
        <fullName evidence="3">Uncharacterized protein</fullName>
    </submittedName>
</protein>
<feature type="region of interest" description="Disordered" evidence="1">
    <location>
        <begin position="243"/>
        <end position="281"/>
    </location>
</feature>
<evidence type="ECO:0000256" key="1">
    <source>
        <dbReference type="SAM" id="MobiDB-lite"/>
    </source>
</evidence>
<organism evidence="3 4">
    <name type="scientific">Aurantiacibacter marinus</name>
    <dbReference type="NCBI Taxonomy" id="874156"/>
    <lineage>
        <taxon>Bacteria</taxon>
        <taxon>Pseudomonadati</taxon>
        <taxon>Pseudomonadota</taxon>
        <taxon>Alphaproteobacteria</taxon>
        <taxon>Sphingomonadales</taxon>
        <taxon>Erythrobacteraceae</taxon>
        <taxon>Aurantiacibacter</taxon>
    </lineage>
</organism>
<evidence type="ECO:0000313" key="3">
    <source>
        <dbReference type="EMBL" id="KLI64991.1"/>
    </source>
</evidence>
<feature type="transmembrane region" description="Helical" evidence="2">
    <location>
        <begin position="52"/>
        <end position="72"/>
    </location>
</feature>
<keyword evidence="2" id="KW-1133">Transmembrane helix</keyword>
<dbReference type="Proteomes" id="UP000053455">
    <property type="component" value="Unassembled WGS sequence"/>
</dbReference>
<gene>
    <name evidence="3" type="ORF">AAV99_05780</name>
</gene>
<keyword evidence="2" id="KW-0472">Membrane</keyword>
<name>A0A0H0XSL5_9SPHN</name>
<feature type="transmembrane region" description="Helical" evidence="2">
    <location>
        <begin position="78"/>
        <end position="98"/>
    </location>
</feature>
<keyword evidence="2" id="KW-0812">Transmembrane</keyword>
<dbReference type="PATRIC" id="fig|874156.12.peg.1197"/>
<evidence type="ECO:0000313" key="4">
    <source>
        <dbReference type="Proteomes" id="UP000053455"/>
    </source>
</evidence>
<keyword evidence="4" id="KW-1185">Reference proteome</keyword>
<dbReference type="EMBL" id="LBHU01000001">
    <property type="protein sequence ID" value="KLI64991.1"/>
    <property type="molecule type" value="Genomic_DNA"/>
</dbReference>
<dbReference type="AlphaFoldDB" id="A0A0H0XSL5"/>
<dbReference type="RefSeq" id="WP_047092861.1">
    <property type="nucleotide sequence ID" value="NZ_LBHU01000001.1"/>
</dbReference>